<dbReference type="RefSeq" id="WP_204958899.1">
    <property type="nucleotide sequence ID" value="NZ_JAFEUO010000003.1"/>
</dbReference>
<sequence length="591" mass="63651">MGRRLAPATARLIDSIDVLRRHASDVLWFEPPDAESHTAIALSVDAACNGTVYLLDSMAAGHGAGDRDGGPALADAEASLVAALEADPGDEDRVARVYGVPAREIVATRIRASTALRAAFHGHHDQLRQITMRLLGFACRDRRVIDELDGGLHPLALATDARPLVAHRAARYACDLVHRCAAEDVATTAAAIVEAIDRDRVVYSTHLGIMDTQRAIMTAPDADTYTRTVAELYRAVSEGPLRVAAVGVLRLLGESTPASAGLNEIRSRLLARQEETPLCLMIAEVIVPLWRNARAHEDLYWDPEAETAVFGNQVVDLEDVHRTATRAWATARGYQAGVALGRSCLPELGRVVDRTEPPRSAIGRDIDLAKLFNAAGLVMAAVDRGPARINVTLDLRPGANGLGPIGLALVEAAALEPAVERWAVVLGDDIPTFAISGATARLAANLYGPGPNGEPIFLYPTTFAPLLADALVQYGAPPQDAASQAWDLVLRDTITATGRFIRQRRTHRPSHLRDLRRAARRTNDAVHTVAHQLELPAPGDLLLTKLCAILRKLEQSPLNDVLGAALRHEHTRLQTALGLPPAAHPWTRLTD</sequence>
<comment type="caution">
    <text evidence="1">The sequence shown here is derived from an EMBL/GenBank/DDBJ whole genome shotgun (WGS) entry which is preliminary data.</text>
</comment>
<name>A0ABS2JDC2_9ACTN</name>
<proteinExistence type="predicted"/>
<evidence type="ECO:0000313" key="1">
    <source>
        <dbReference type="EMBL" id="MBM7083794.1"/>
    </source>
</evidence>
<reference evidence="1 2" key="1">
    <citation type="submission" date="2021-02" db="EMBL/GenBank/DDBJ databases">
        <authorList>
            <person name="Lee D.-H."/>
        </authorList>
    </citation>
    <scope>NUCLEOTIDE SEQUENCE [LARGE SCALE GENOMIC DNA]</scope>
    <source>
        <strain evidence="1 2">MMS20-R2-29</strain>
    </source>
</reference>
<organism evidence="1 2">
    <name type="scientific">Micromonospora humidisoli</name>
    <dbReference type="NCBI Taxonomy" id="2807622"/>
    <lineage>
        <taxon>Bacteria</taxon>
        <taxon>Bacillati</taxon>
        <taxon>Actinomycetota</taxon>
        <taxon>Actinomycetes</taxon>
        <taxon>Micromonosporales</taxon>
        <taxon>Micromonosporaceae</taxon>
        <taxon>Micromonospora</taxon>
    </lineage>
</organism>
<protein>
    <submittedName>
        <fullName evidence="1">Uncharacterized protein</fullName>
    </submittedName>
</protein>
<accession>A0ABS2JDC2</accession>
<evidence type="ECO:0000313" key="2">
    <source>
        <dbReference type="Proteomes" id="UP000809587"/>
    </source>
</evidence>
<dbReference type="Proteomes" id="UP000809587">
    <property type="component" value="Unassembled WGS sequence"/>
</dbReference>
<gene>
    <name evidence="1" type="ORF">JQN84_14830</name>
</gene>
<dbReference type="EMBL" id="JAFEUO010000003">
    <property type="protein sequence ID" value="MBM7083794.1"/>
    <property type="molecule type" value="Genomic_DNA"/>
</dbReference>
<keyword evidence="2" id="KW-1185">Reference proteome</keyword>